<gene>
    <name evidence="1" type="ordered locus">FBFL15_1014</name>
</gene>
<sequence>MYRGFELDIKDWKIDGSYEAIGSPQYEKYKRDTSAFLEQYLTKNGALDGAKMQEEWFPQVDADIFISHSHADEKLALRLAGWLYSNFKIKCFIDSSIWKYSNKLLKIIDEKHCKNTDGKTYNYDLRNNSTSHVHIMLSTALTKMIDKTECFFFINTDNSITIENTIKHPTTYSPWIYSELEMSRLVRKKELSEYRKLVSRTVLFSANESKMISESVKITHKVDLEHLTKLTKDDFTVWHQLNREEKLQYPLGHLYVLKPFKELKLTKL</sequence>
<accession>G2Z7J4</accession>
<dbReference type="RefSeq" id="WP_014083577.1">
    <property type="nucleotide sequence ID" value="NC_016001.1"/>
</dbReference>
<dbReference type="HOGENOM" id="CLU_069133_0_0_10"/>
<name>G2Z7J4_FLABF</name>
<dbReference type="STRING" id="1034807.FBFL15_1014"/>
<dbReference type="KEGG" id="fbr:FBFL15_1014"/>
<evidence type="ECO:0008006" key="3">
    <source>
        <dbReference type="Google" id="ProtNLM"/>
    </source>
</evidence>
<evidence type="ECO:0000313" key="2">
    <source>
        <dbReference type="Proteomes" id="UP000009186"/>
    </source>
</evidence>
<dbReference type="Proteomes" id="UP000009186">
    <property type="component" value="Chromosome"/>
</dbReference>
<keyword evidence="2" id="KW-1185">Reference proteome</keyword>
<dbReference type="EMBL" id="FQ859183">
    <property type="protein sequence ID" value="CCB69107.1"/>
    <property type="molecule type" value="Genomic_DNA"/>
</dbReference>
<dbReference type="AlphaFoldDB" id="G2Z7J4"/>
<proteinExistence type="predicted"/>
<dbReference type="eggNOG" id="ENOG5032GI2">
    <property type="taxonomic scope" value="Bacteria"/>
</dbReference>
<evidence type="ECO:0000313" key="1">
    <source>
        <dbReference type="EMBL" id="CCB69107.1"/>
    </source>
</evidence>
<protein>
    <recommendedName>
        <fullName evidence="3">TIR domain-containing protein</fullName>
    </recommendedName>
</protein>
<organism evidence="1 2">
    <name type="scientific">Flavobacterium branchiophilum (strain FL-15)</name>
    <dbReference type="NCBI Taxonomy" id="1034807"/>
    <lineage>
        <taxon>Bacteria</taxon>
        <taxon>Pseudomonadati</taxon>
        <taxon>Bacteroidota</taxon>
        <taxon>Flavobacteriia</taxon>
        <taxon>Flavobacteriales</taxon>
        <taxon>Flavobacteriaceae</taxon>
        <taxon>Flavobacterium</taxon>
    </lineage>
</organism>
<reference evidence="1 2" key="1">
    <citation type="journal article" date="2011" name="Appl. Environ. Microbiol.">
        <title>Complete genome sequence of the fish pathogen Flavobacterium branchiophilum.</title>
        <authorList>
            <consortium name="1:IP"/>
            <consortium name="Microbial Evolutionary Genomics,F-75015 Paris"/>
            <consortium name="France 2:CNRS"/>
            <consortium name="URA2171"/>
            <consortium name="F-75015 Paris,France 3:Unite de Virologie et Immunologie Mol."/>
            <consortium name="INRA,78352 Jouy en Josas Cedex"/>
            <consortium name="France. 4:Unite de Mathemathique"/>
            <consortium name="Informatique et Genome,INRA"/>
            <consortium name="78352 Jouy en Josas Cedex"/>
            <consortium name="France. 5:CEA/Genoscope"/>
            <consortium name="Evry"/>
            <consortium name="France"/>
            <person name="Touchon M."/>
            <person name="Barbier P."/>
            <person name="Bernardet J.F."/>
            <person name="Loux V."/>
            <person name="Vacherie B."/>
            <person name="Barbe V."/>
            <person name="Rocha E.P."/>
            <person name="Duchaud E."/>
        </authorList>
    </citation>
    <scope>NUCLEOTIDE SEQUENCE [LARGE SCALE GENOMIC DNA]</scope>
    <source>
        <strain evidence="1 2">FL-15</strain>
    </source>
</reference>